<evidence type="ECO:0000256" key="13">
    <source>
        <dbReference type="ARBA" id="ARBA00024596"/>
    </source>
</evidence>
<dbReference type="GO" id="GO:0005737">
    <property type="term" value="C:cytoplasm"/>
    <property type="evidence" value="ECO:0007669"/>
    <property type="project" value="UniProtKB-SubCell"/>
</dbReference>
<keyword evidence="28" id="KW-1185">Reference proteome</keyword>
<dbReference type="PANTHER" id="PTHR43758">
    <property type="entry name" value="7,8-DIHYDRO-8-OXOGUANINE TRIPHOSPHATASE"/>
    <property type="match status" value="1"/>
</dbReference>
<evidence type="ECO:0000256" key="22">
    <source>
        <dbReference type="ARBA" id="ARBA00048894"/>
    </source>
</evidence>
<reference evidence="27 28" key="1">
    <citation type="submission" date="2019-08" db="EMBL/GenBank/DDBJ databases">
        <title>Bacterial whole genome sequence for Glaciihabitans sp. CHu50b-6-2.</title>
        <authorList>
            <person name="Jin L."/>
        </authorList>
    </citation>
    <scope>NUCLEOTIDE SEQUENCE [LARGE SCALE GENOMIC DNA]</scope>
    <source>
        <strain evidence="27 28">CHu50b-6-2</strain>
    </source>
</reference>
<evidence type="ECO:0000256" key="17">
    <source>
        <dbReference type="ARBA" id="ARBA00030634"/>
    </source>
</evidence>
<evidence type="ECO:0000256" key="21">
    <source>
        <dbReference type="ARBA" id="ARBA00048002"/>
    </source>
</evidence>
<dbReference type="Pfam" id="PF00293">
    <property type="entry name" value="NUDIX"/>
    <property type="match status" value="1"/>
</dbReference>
<comment type="catalytic activity">
    <reaction evidence="11">
        <text>2-oxo-dATP + H2O = 2-oxo-dAMP + diphosphate + H(+)</text>
        <dbReference type="Rhea" id="RHEA:31583"/>
        <dbReference type="ChEBI" id="CHEBI:15377"/>
        <dbReference type="ChEBI" id="CHEBI:15378"/>
        <dbReference type="ChEBI" id="CHEBI:33019"/>
        <dbReference type="ChEBI" id="CHEBI:63212"/>
        <dbReference type="ChEBI" id="CHEBI:77897"/>
        <dbReference type="EC" id="3.6.1.56"/>
    </reaction>
    <physiologicalReaction direction="left-to-right" evidence="11">
        <dbReference type="Rhea" id="RHEA:31584"/>
    </physiologicalReaction>
</comment>
<protein>
    <recommendedName>
        <fullName evidence="15">Oxidized purine nucleoside triphosphate hydrolase</fullName>
        <ecNumber evidence="14">3.6.1.56</ecNumber>
    </recommendedName>
    <alternativeName>
        <fullName evidence="19">2-hydroxy-dATP diphosphatase</fullName>
    </alternativeName>
    <alternativeName>
        <fullName evidence="18">7,8-dihydro-8-oxoguanine triphosphatase</fullName>
    </alternativeName>
    <alternativeName>
        <fullName evidence="17">8-oxo-dGTPase</fullName>
    </alternativeName>
    <alternativeName>
        <fullName evidence="20">Methylated purine nucleoside triphosphate hydrolase</fullName>
    </alternativeName>
    <alternativeName>
        <fullName evidence="16">Nucleoside diphosphate-linked moiety X motif 1</fullName>
    </alternativeName>
</protein>
<comment type="catalytic activity">
    <reaction evidence="10">
        <text>8-oxo-dATP + H2O = 8-oxo-dAMP + diphosphate + H(+)</text>
        <dbReference type="Rhea" id="RHEA:65396"/>
        <dbReference type="ChEBI" id="CHEBI:15377"/>
        <dbReference type="ChEBI" id="CHEBI:15378"/>
        <dbReference type="ChEBI" id="CHEBI:33019"/>
        <dbReference type="ChEBI" id="CHEBI:71361"/>
        <dbReference type="ChEBI" id="CHEBI:172871"/>
    </reaction>
    <physiologicalReaction direction="left-to-right" evidence="10">
        <dbReference type="Rhea" id="RHEA:65397"/>
    </physiologicalReaction>
</comment>
<evidence type="ECO:0000256" key="24">
    <source>
        <dbReference type="ARBA" id="ARBA00053094"/>
    </source>
</evidence>
<dbReference type="GO" id="GO:0008828">
    <property type="term" value="F:dATP diphosphatase activity"/>
    <property type="evidence" value="ECO:0007669"/>
    <property type="project" value="UniProtKB-EC"/>
</dbReference>
<dbReference type="EMBL" id="VRMG01000004">
    <property type="protein sequence ID" value="TXN31969.1"/>
    <property type="molecule type" value="Genomic_DNA"/>
</dbReference>
<comment type="catalytic activity">
    <reaction evidence="23">
        <text>N(6)-methyl-dATP + H2O = N(6)-methyl-dAMP + diphosphate + H(+)</text>
        <dbReference type="Rhea" id="RHEA:67604"/>
        <dbReference type="ChEBI" id="CHEBI:15377"/>
        <dbReference type="ChEBI" id="CHEBI:15378"/>
        <dbReference type="ChEBI" id="CHEBI:33019"/>
        <dbReference type="ChEBI" id="CHEBI:169976"/>
        <dbReference type="ChEBI" id="CHEBI:172872"/>
    </reaction>
    <physiologicalReaction direction="left-to-right" evidence="23">
        <dbReference type="Rhea" id="RHEA:67605"/>
    </physiologicalReaction>
</comment>
<dbReference type="SUPFAM" id="SSF55811">
    <property type="entry name" value="Nudix"/>
    <property type="match status" value="1"/>
</dbReference>
<gene>
    <name evidence="27" type="ORF">FVP33_03335</name>
</gene>
<dbReference type="RefSeq" id="WP_147782218.1">
    <property type="nucleotide sequence ID" value="NZ_VRMG01000004.1"/>
</dbReference>
<comment type="catalytic activity">
    <reaction evidence="21">
        <text>N(6)-methyl-ATP + H2O = N(6)-methyl-AMP + diphosphate + H(+)</text>
        <dbReference type="Rhea" id="RHEA:67608"/>
        <dbReference type="ChEBI" id="CHEBI:15377"/>
        <dbReference type="ChEBI" id="CHEBI:15378"/>
        <dbReference type="ChEBI" id="CHEBI:33019"/>
        <dbReference type="ChEBI" id="CHEBI:144842"/>
        <dbReference type="ChEBI" id="CHEBI:172873"/>
    </reaction>
    <physiologicalReaction direction="left-to-right" evidence="21">
        <dbReference type="Rhea" id="RHEA:67609"/>
    </physiologicalReaction>
</comment>
<keyword evidence="8" id="KW-0460">Magnesium</keyword>
<dbReference type="PANTHER" id="PTHR43758:SF2">
    <property type="entry name" value="OXIDIZED PURINE NUCLEOSIDE TRIPHOSPHATE HYDROLASE"/>
    <property type="match status" value="1"/>
</dbReference>
<comment type="function">
    <text evidence="24">Oxidized purine nucleoside triphosphate hydrolase which is a prominent sanitizer of the oxidized nucleotide pool. Catalyzes the hydrolysis of 2-oxo-dATP (2-hydroxy-dATP) into 2-oxo-dAMP. Also has a significant hydrolase activity toward 2-oxo-ATP, 8-oxo-dGTP and 8-oxo-dATP. Through the hydrolysis of oxidized purine nucleoside triphosphates, prevents their incorporation into DNA and the subsequent transversions A:T to C:G and G:C to T:A. Also catalyzes the hydrolysis of methylated purine nucleoside triphosphate preventing their integration into DNA. Through this antimutagenic activity protects cells from oxidative stress.</text>
</comment>
<dbReference type="PROSITE" id="PS51462">
    <property type="entry name" value="NUDIX"/>
    <property type="match status" value="1"/>
</dbReference>
<evidence type="ECO:0000256" key="25">
    <source>
        <dbReference type="RuleBase" id="RU003476"/>
    </source>
</evidence>
<comment type="subunit">
    <text evidence="4">Monomer.</text>
</comment>
<evidence type="ECO:0000256" key="2">
    <source>
        <dbReference type="ARBA" id="ARBA00004496"/>
    </source>
</evidence>
<evidence type="ECO:0000256" key="3">
    <source>
        <dbReference type="ARBA" id="ARBA00005582"/>
    </source>
</evidence>
<dbReference type="GO" id="GO:0003723">
    <property type="term" value="F:RNA binding"/>
    <property type="evidence" value="ECO:0007669"/>
    <property type="project" value="UniProtKB-KW"/>
</dbReference>
<evidence type="ECO:0000256" key="16">
    <source>
        <dbReference type="ARBA" id="ARBA00029673"/>
    </source>
</evidence>
<keyword evidence="5" id="KW-0963">Cytoplasm</keyword>
<comment type="catalytic activity">
    <reaction evidence="12">
        <text>8-oxo-dGTP + H2O = 8-oxo-dGMP + diphosphate + H(+)</text>
        <dbReference type="Rhea" id="RHEA:31575"/>
        <dbReference type="ChEBI" id="CHEBI:15377"/>
        <dbReference type="ChEBI" id="CHEBI:15378"/>
        <dbReference type="ChEBI" id="CHEBI:33019"/>
        <dbReference type="ChEBI" id="CHEBI:63224"/>
        <dbReference type="ChEBI" id="CHEBI:77896"/>
    </reaction>
    <physiologicalReaction direction="left-to-right" evidence="12">
        <dbReference type="Rhea" id="RHEA:31576"/>
    </physiologicalReaction>
</comment>
<evidence type="ECO:0000256" key="10">
    <source>
        <dbReference type="ARBA" id="ARBA00024448"/>
    </source>
</evidence>
<proteinExistence type="inferred from homology"/>
<evidence type="ECO:0000256" key="11">
    <source>
        <dbReference type="ARBA" id="ARBA00024459"/>
    </source>
</evidence>
<dbReference type="GO" id="GO:0042262">
    <property type="term" value="P:DNA protection"/>
    <property type="evidence" value="ECO:0007669"/>
    <property type="project" value="InterPro"/>
</dbReference>
<dbReference type="InterPro" id="IPR003563">
    <property type="entry name" value="8ODP"/>
</dbReference>
<accession>A0A5C8UVE0</accession>
<dbReference type="GO" id="GO:0046872">
    <property type="term" value="F:metal ion binding"/>
    <property type="evidence" value="ECO:0007669"/>
    <property type="project" value="UniProtKB-KW"/>
</dbReference>
<feature type="domain" description="Nudix hydrolase" evidence="26">
    <location>
        <begin position="2"/>
        <end position="138"/>
    </location>
</feature>
<keyword evidence="9" id="KW-0694">RNA-binding</keyword>
<dbReference type="CDD" id="cd03427">
    <property type="entry name" value="NUDIX_MTH1_Nudt1"/>
    <property type="match status" value="1"/>
</dbReference>
<evidence type="ECO:0000256" key="12">
    <source>
        <dbReference type="ARBA" id="ARBA00024486"/>
    </source>
</evidence>
<dbReference type="Proteomes" id="UP000321379">
    <property type="component" value="Unassembled WGS sequence"/>
</dbReference>
<evidence type="ECO:0000256" key="14">
    <source>
        <dbReference type="ARBA" id="ARBA00026103"/>
    </source>
</evidence>
<evidence type="ECO:0000313" key="28">
    <source>
        <dbReference type="Proteomes" id="UP000321379"/>
    </source>
</evidence>
<keyword evidence="6" id="KW-0479">Metal-binding</keyword>
<comment type="cofactor">
    <cofactor evidence="1">
        <name>Mg(2+)</name>
        <dbReference type="ChEBI" id="CHEBI:18420"/>
    </cofactor>
</comment>
<evidence type="ECO:0000256" key="7">
    <source>
        <dbReference type="ARBA" id="ARBA00022801"/>
    </source>
</evidence>
<comment type="catalytic activity">
    <reaction evidence="22">
        <text>O(6)-methyl-dGTP + H2O = O(6)-methyl-dGMP + diphosphate + H(+)</text>
        <dbReference type="Rhea" id="RHEA:67600"/>
        <dbReference type="ChEBI" id="CHEBI:15377"/>
        <dbReference type="ChEBI" id="CHEBI:15378"/>
        <dbReference type="ChEBI" id="CHEBI:33019"/>
        <dbReference type="ChEBI" id="CHEBI:169974"/>
        <dbReference type="ChEBI" id="CHEBI:169975"/>
    </reaction>
    <physiologicalReaction direction="left-to-right" evidence="22">
        <dbReference type="Rhea" id="RHEA:67601"/>
    </physiologicalReaction>
</comment>
<evidence type="ECO:0000256" key="6">
    <source>
        <dbReference type="ARBA" id="ARBA00022723"/>
    </source>
</evidence>
<comment type="caution">
    <text evidence="27">The sequence shown here is derived from an EMBL/GenBank/DDBJ whole genome shotgun (WGS) entry which is preliminary data.</text>
</comment>
<sequence>MSLPEVCVCYLIRSGPSGDEVLLGAKKFGLGEGNLVGPGGKIEPGETPVQAIVREVAEETGVVVAAEGLRLAGELSYPFPHRPAWSQKSWVFVSRVWSGVPRESDELAPEWFPIGAIPVHRMWDDAKYWLHDALGGGFVTATFEFGEDLRTVAASDHPRFVS</sequence>
<evidence type="ECO:0000256" key="1">
    <source>
        <dbReference type="ARBA" id="ARBA00001946"/>
    </source>
</evidence>
<evidence type="ECO:0000256" key="15">
    <source>
        <dbReference type="ARBA" id="ARBA00026218"/>
    </source>
</evidence>
<evidence type="ECO:0000256" key="8">
    <source>
        <dbReference type="ARBA" id="ARBA00022842"/>
    </source>
</evidence>
<evidence type="ECO:0000256" key="23">
    <source>
        <dbReference type="ARBA" id="ARBA00049032"/>
    </source>
</evidence>
<evidence type="ECO:0000259" key="26">
    <source>
        <dbReference type="PROSITE" id="PS51462"/>
    </source>
</evidence>
<dbReference type="Gene3D" id="3.90.79.10">
    <property type="entry name" value="Nucleoside Triphosphate Pyrophosphohydrolase"/>
    <property type="match status" value="1"/>
</dbReference>
<comment type="similarity">
    <text evidence="3 25">Belongs to the Nudix hydrolase family.</text>
</comment>
<organism evidence="27 28">
    <name type="scientific">Lacisediminihabitans profunda</name>
    <dbReference type="NCBI Taxonomy" id="2594790"/>
    <lineage>
        <taxon>Bacteria</taxon>
        <taxon>Bacillati</taxon>
        <taxon>Actinomycetota</taxon>
        <taxon>Actinomycetes</taxon>
        <taxon>Micrococcales</taxon>
        <taxon>Microbacteriaceae</taxon>
        <taxon>Lacisediminihabitans</taxon>
    </lineage>
</organism>
<dbReference type="EC" id="3.6.1.56" evidence="14"/>
<dbReference type="AlphaFoldDB" id="A0A5C8UVE0"/>
<evidence type="ECO:0000313" key="27">
    <source>
        <dbReference type="EMBL" id="TXN31969.1"/>
    </source>
</evidence>
<dbReference type="InterPro" id="IPR020084">
    <property type="entry name" value="NUDIX_hydrolase_CS"/>
</dbReference>
<dbReference type="PRINTS" id="PR01403">
    <property type="entry name" value="8OXTPHPHTASE"/>
</dbReference>
<evidence type="ECO:0000256" key="9">
    <source>
        <dbReference type="ARBA" id="ARBA00022884"/>
    </source>
</evidence>
<dbReference type="GO" id="GO:0008413">
    <property type="term" value="F:8-oxo-7,8-dihydroguanosine triphosphate pyrophosphatase activity"/>
    <property type="evidence" value="ECO:0007669"/>
    <property type="project" value="InterPro"/>
</dbReference>
<dbReference type="PRINTS" id="PR00502">
    <property type="entry name" value="NUDIXFAMILY"/>
</dbReference>
<comment type="subcellular location">
    <subcellularLocation>
        <location evidence="2">Cytoplasm</location>
    </subcellularLocation>
</comment>
<dbReference type="PROSITE" id="PS00893">
    <property type="entry name" value="NUDIX_BOX"/>
    <property type="match status" value="1"/>
</dbReference>
<dbReference type="InterPro" id="IPR000086">
    <property type="entry name" value="NUDIX_hydrolase_dom"/>
</dbReference>
<evidence type="ECO:0000256" key="5">
    <source>
        <dbReference type="ARBA" id="ARBA00022490"/>
    </source>
</evidence>
<dbReference type="InterPro" id="IPR020476">
    <property type="entry name" value="Nudix_hydrolase"/>
</dbReference>
<evidence type="ECO:0000256" key="20">
    <source>
        <dbReference type="ARBA" id="ARBA00032071"/>
    </source>
</evidence>
<name>A0A5C8UVE0_9MICO</name>
<comment type="catalytic activity">
    <reaction evidence="13">
        <text>2-oxo-ATP + H2O = 2-oxo-AMP + diphosphate + H(+)</text>
        <dbReference type="Rhea" id="RHEA:67392"/>
        <dbReference type="ChEBI" id="CHEBI:15377"/>
        <dbReference type="ChEBI" id="CHEBI:15378"/>
        <dbReference type="ChEBI" id="CHEBI:33019"/>
        <dbReference type="ChEBI" id="CHEBI:71395"/>
        <dbReference type="ChEBI" id="CHEBI:172878"/>
    </reaction>
    <physiologicalReaction direction="left-to-right" evidence="13">
        <dbReference type="Rhea" id="RHEA:67393"/>
    </physiologicalReaction>
</comment>
<evidence type="ECO:0000256" key="18">
    <source>
        <dbReference type="ARBA" id="ARBA00030682"/>
    </source>
</evidence>
<dbReference type="InterPro" id="IPR015797">
    <property type="entry name" value="NUDIX_hydrolase-like_dom_sf"/>
</dbReference>
<evidence type="ECO:0000256" key="19">
    <source>
        <dbReference type="ARBA" id="ARBA00031927"/>
    </source>
</evidence>
<keyword evidence="7 25" id="KW-0378">Hydrolase</keyword>
<evidence type="ECO:0000256" key="4">
    <source>
        <dbReference type="ARBA" id="ARBA00011245"/>
    </source>
</evidence>